<evidence type="ECO:0000256" key="2">
    <source>
        <dbReference type="ARBA" id="ARBA00023002"/>
    </source>
</evidence>
<dbReference type="Gene3D" id="3.40.50.720">
    <property type="entry name" value="NAD(P)-binding Rossmann-like Domain"/>
    <property type="match status" value="1"/>
</dbReference>
<evidence type="ECO:0000313" key="4">
    <source>
        <dbReference type="Proteomes" id="UP000675664"/>
    </source>
</evidence>
<dbReference type="InterPro" id="IPR002347">
    <property type="entry name" value="SDR_fam"/>
</dbReference>
<protein>
    <submittedName>
        <fullName evidence="3">SDR family oxidoreductase</fullName>
    </submittedName>
</protein>
<dbReference type="CDD" id="cd05233">
    <property type="entry name" value="SDR_c"/>
    <property type="match status" value="1"/>
</dbReference>
<dbReference type="GO" id="GO:0016616">
    <property type="term" value="F:oxidoreductase activity, acting on the CH-OH group of donors, NAD or NADP as acceptor"/>
    <property type="evidence" value="ECO:0007669"/>
    <property type="project" value="TreeGrafter"/>
</dbReference>
<dbReference type="InterPro" id="IPR036291">
    <property type="entry name" value="NAD(P)-bd_dom_sf"/>
</dbReference>
<accession>A0A8J8B291</accession>
<dbReference type="PANTHER" id="PTHR42760">
    <property type="entry name" value="SHORT-CHAIN DEHYDROGENASES/REDUCTASES FAMILY MEMBER"/>
    <property type="match status" value="1"/>
</dbReference>
<comment type="similarity">
    <text evidence="1">Belongs to the short-chain dehydrogenases/reductases (SDR) family.</text>
</comment>
<dbReference type="Pfam" id="PF00106">
    <property type="entry name" value="adh_short"/>
    <property type="match status" value="1"/>
</dbReference>
<dbReference type="Proteomes" id="UP000675664">
    <property type="component" value="Unassembled WGS sequence"/>
</dbReference>
<proteinExistence type="inferred from homology"/>
<evidence type="ECO:0000313" key="3">
    <source>
        <dbReference type="EMBL" id="MBR0599558.1"/>
    </source>
</evidence>
<reference evidence="3" key="1">
    <citation type="submission" date="2021-04" db="EMBL/GenBank/DDBJ databases">
        <title>Sinoanaerobacter chloroacetimidivorans sp. nov., an obligate anaerobic bacterium isolated from anaerobic sludge.</title>
        <authorList>
            <person name="Bao Y."/>
        </authorList>
    </citation>
    <scope>NUCLEOTIDE SEQUENCE</scope>
    <source>
        <strain evidence="3">BAD-6</strain>
    </source>
</reference>
<evidence type="ECO:0000256" key="1">
    <source>
        <dbReference type="ARBA" id="ARBA00006484"/>
    </source>
</evidence>
<dbReference type="EMBL" id="JAGSND010000014">
    <property type="protein sequence ID" value="MBR0599558.1"/>
    <property type="molecule type" value="Genomic_DNA"/>
</dbReference>
<keyword evidence="4" id="KW-1185">Reference proteome</keyword>
<comment type="caution">
    <text evidence="3">The sequence shown here is derived from an EMBL/GenBank/DDBJ whole genome shotgun (WGS) entry which is preliminary data.</text>
</comment>
<gene>
    <name evidence="3" type="ORF">KCX82_16860</name>
</gene>
<dbReference type="SUPFAM" id="SSF51735">
    <property type="entry name" value="NAD(P)-binding Rossmann-fold domains"/>
    <property type="match status" value="1"/>
</dbReference>
<reference evidence="3" key="2">
    <citation type="submission" date="2021-04" db="EMBL/GenBank/DDBJ databases">
        <authorList>
            <person name="Liu J."/>
        </authorList>
    </citation>
    <scope>NUCLEOTIDE SEQUENCE</scope>
    <source>
        <strain evidence="3">BAD-6</strain>
    </source>
</reference>
<keyword evidence="2" id="KW-0560">Oxidoreductase</keyword>
<dbReference type="AlphaFoldDB" id="A0A8J8B291"/>
<organism evidence="3 4">
    <name type="scientific">Sinanaerobacter chloroacetimidivorans</name>
    <dbReference type="NCBI Taxonomy" id="2818044"/>
    <lineage>
        <taxon>Bacteria</taxon>
        <taxon>Bacillati</taxon>
        <taxon>Bacillota</taxon>
        <taxon>Clostridia</taxon>
        <taxon>Peptostreptococcales</taxon>
        <taxon>Anaerovoracaceae</taxon>
        <taxon>Sinanaerobacter</taxon>
    </lineage>
</organism>
<sequence length="220" mass="23666">MNNISPKTALIAGINNEAGAAAAYRLKASGWTVIGTDIVAAEDLNRKELDGYFSLDMTKRTSFLDIASEVEREYGPVKALFCATGFEADRQSRSFSDTSMEQWQRTLEGWLKSSINACAAVAPYMIGRKEGRIMILSPDYSKVAQENILNAAAAGTLHGFAKSFGVEAAKENVLVNCIFANLPFDTEAIAAAVHFLAESGNYVSAQVISIHGKEKGGAEE</sequence>
<dbReference type="RefSeq" id="WP_227019692.1">
    <property type="nucleotide sequence ID" value="NZ_JAGSND010000014.1"/>
</dbReference>
<name>A0A8J8B291_9FIRM</name>
<dbReference type="PANTHER" id="PTHR42760:SF133">
    <property type="entry name" value="3-OXOACYL-[ACYL-CARRIER-PROTEIN] REDUCTASE"/>
    <property type="match status" value="1"/>
</dbReference>